<dbReference type="GO" id="GO:0003677">
    <property type="term" value="F:DNA binding"/>
    <property type="evidence" value="ECO:0007669"/>
    <property type="project" value="InterPro"/>
</dbReference>
<proteinExistence type="predicted"/>
<dbReference type="PROSITE" id="PS50943">
    <property type="entry name" value="HTH_CROC1"/>
    <property type="match status" value="1"/>
</dbReference>
<feature type="domain" description="HTH cro/C1-type" evidence="1">
    <location>
        <begin position="7"/>
        <end position="61"/>
    </location>
</feature>
<accession>E3I5E2</accession>
<name>E3I5E2_RHOVT</name>
<protein>
    <recommendedName>
        <fullName evidence="1">HTH cro/C1-type domain-containing protein</fullName>
    </recommendedName>
</protein>
<dbReference type="SUPFAM" id="SSF47413">
    <property type="entry name" value="lambda repressor-like DNA-binding domains"/>
    <property type="match status" value="1"/>
</dbReference>
<evidence type="ECO:0000313" key="3">
    <source>
        <dbReference type="Proteomes" id="UP000001399"/>
    </source>
</evidence>
<reference evidence="3" key="1">
    <citation type="journal article" date="2011" name="J. Bacteriol.">
        <title>Genome sequences of eight morphologically diverse alphaproteobacteria.</title>
        <authorList>
            <consortium name="US DOE Joint Genome Institute"/>
            <person name="Brown P.J."/>
            <person name="Kysela D.T."/>
            <person name="Buechlein A."/>
            <person name="Hemmerich C."/>
            <person name="Brun Y.V."/>
        </authorList>
    </citation>
    <scope>NUCLEOTIDE SEQUENCE [LARGE SCALE GENOMIC DNA]</scope>
    <source>
        <strain evidence="3">ATCC 17100 / ATH 3.1.1 / DSM 162 / LMG 4299</strain>
    </source>
</reference>
<evidence type="ECO:0000313" key="2">
    <source>
        <dbReference type="EMBL" id="ADP71663.1"/>
    </source>
</evidence>
<gene>
    <name evidence="2" type="ordered locus">Rvan_2443</name>
</gene>
<dbReference type="OrthoDB" id="9796370at2"/>
<organism evidence="2 3">
    <name type="scientific">Rhodomicrobium vannielii (strain ATCC 17100 / DSM 162 / LMG 4299 / NCIMB 10020 / ATH 3.1.1)</name>
    <dbReference type="NCBI Taxonomy" id="648757"/>
    <lineage>
        <taxon>Bacteria</taxon>
        <taxon>Pseudomonadati</taxon>
        <taxon>Pseudomonadota</taxon>
        <taxon>Alphaproteobacteria</taxon>
        <taxon>Hyphomicrobiales</taxon>
        <taxon>Hyphomicrobiaceae</taxon>
        <taxon>Rhodomicrobium</taxon>
    </lineage>
</organism>
<dbReference type="EMBL" id="CP002292">
    <property type="protein sequence ID" value="ADP71663.1"/>
    <property type="molecule type" value="Genomic_DNA"/>
</dbReference>
<dbReference type="AlphaFoldDB" id="E3I5E2"/>
<evidence type="ECO:0000259" key="1">
    <source>
        <dbReference type="PROSITE" id="PS50943"/>
    </source>
</evidence>
<dbReference type="RefSeq" id="WP_013420045.1">
    <property type="nucleotide sequence ID" value="NC_014664.1"/>
</dbReference>
<dbReference type="HOGENOM" id="CLU_1785411_0_0_5"/>
<dbReference type="InterPro" id="IPR010982">
    <property type="entry name" value="Lambda_DNA-bd_dom_sf"/>
</dbReference>
<dbReference type="eggNOG" id="COG1476">
    <property type="taxonomic scope" value="Bacteria"/>
</dbReference>
<dbReference type="KEGG" id="rva:Rvan_2443"/>
<keyword evidence="3" id="KW-1185">Reference proteome</keyword>
<sequence>MITGDQLRAARALARLTIQELADLAVINKMTIVRIEAGARANRLTLLHLQEILEAQGIAFIEADDHGGSGVRFKLGVEADLARKKKSATDDGEAGDGLKALYPELADFWIEHPEALARLSDEGRRTISEAALGDPRALDDLAARP</sequence>
<dbReference type="Proteomes" id="UP000001399">
    <property type="component" value="Chromosome"/>
</dbReference>
<dbReference type="Gene3D" id="1.10.260.40">
    <property type="entry name" value="lambda repressor-like DNA-binding domains"/>
    <property type="match status" value="1"/>
</dbReference>
<dbReference type="InterPro" id="IPR001387">
    <property type="entry name" value="Cro/C1-type_HTH"/>
</dbReference>